<sequence length="422" mass="46232">MQVNLNGKSVLLGVTGSISAYKACDLARLFIKAGAEVHVVMTKSAERFVSALTFEALTRNPVLTEKTESWSSYMNHIELGKKCDIFLVAPASANTLNKLSKGIADNILTQTALAFSGQMLVAPAANTQMLKNHYTVGSLKMLEVNDYIIIEPQNKLLACGDIGSGALAEPSEIFFEGAKALLKEEFWEDRRIVVTGGGTREKIDEVRYISNFSSGKMSKALCLSLYLKGADVCYITTTGNDDLPSSIYTIDVDTAEEFLDYTQDAIRVSKKGKISKPSMNSSDRHLIQKEPFLFMAAAVSDYVPAFPQSGKLKKSFLGESWSLELTQTKDVLSSLRKDGIKTIAFKAEMDEENGLQNAKDILISKDVDAVCYNLLKNSNSFGTEENEVTFITKDKSVELGKADKIVIAEQILEECKAIADAQ</sequence>
<evidence type="ECO:0000256" key="2">
    <source>
        <dbReference type="ARBA" id="ARBA00023239"/>
    </source>
</evidence>
<name>A0A1W1EC01_9ZZZZ</name>
<dbReference type="InterPro" id="IPR003382">
    <property type="entry name" value="Flavoprotein"/>
</dbReference>
<dbReference type="EC" id="6.3.2.5" evidence="5"/>
<dbReference type="SUPFAM" id="SSF52507">
    <property type="entry name" value="Homo-oligomeric flavin-containing Cys decarboxylases, HFCD"/>
    <property type="match status" value="1"/>
</dbReference>
<feature type="domain" description="Flavoprotein" evidence="3">
    <location>
        <begin position="8"/>
        <end position="149"/>
    </location>
</feature>
<dbReference type="GO" id="GO:0010181">
    <property type="term" value="F:FMN binding"/>
    <property type="evidence" value="ECO:0007669"/>
    <property type="project" value="InterPro"/>
</dbReference>
<dbReference type="InterPro" id="IPR036551">
    <property type="entry name" value="Flavin_trans-like"/>
</dbReference>
<dbReference type="AlphaFoldDB" id="A0A1W1EC01"/>
<evidence type="ECO:0000313" key="5">
    <source>
        <dbReference type="EMBL" id="SFZ97554.1"/>
    </source>
</evidence>
<gene>
    <name evidence="5" type="ORF">MNB_SV-5-518</name>
</gene>
<feature type="domain" description="DNA/pantothenate metabolism flavoprotein C-terminal" evidence="4">
    <location>
        <begin position="188"/>
        <end position="266"/>
    </location>
</feature>
<dbReference type="Gene3D" id="3.40.50.10300">
    <property type="entry name" value="CoaB-like"/>
    <property type="match status" value="1"/>
</dbReference>
<accession>A0A1W1EC01</accession>
<proteinExistence type="inferred from homology"/>
<keyword evidence="5" id="KW-0436">Ligase</keyword>
<dbReference type="PANTHER" id="PTHR14359:SF6">
    <property type="entry name" value="PHOSPHOPANTOTHENOYLCYSTEINE DECARBOXYLASE"/>
    <property type="match status" value="1"/>
</dbReference>
<dbReference type="InterPro" id="IPR005252">
    <property type="entry name" value="CoaBC"/>
</dbReference>
<dbReference type="EMBL" id="FPKX01000008">
    <property type="protein sequence ID" value="SFZ97554.1"/>
    <property type="molecule type" value="Genomic_DNA"/>
</dbReference>
<dbReference type="GO" id="GO:0071513">
    <property type="term" value="C:phosphopantothenoylcysteine decarboxylase complex"/>
    <property type="evidence" value="ECO:0007669"/>
    <property type="project" value="TreeGrafter"/>
</dbReference>
<reference evidence="5" key="1">
    <citation type="submission" date="2016-10" db="EMBL/GenBank/DDBJ databases">
        <authorList>
            <person name="de Groot N.N."/>
        </authorList>
    </citation>
    <scope>NUCLEOTIDE SEQUENCE</scope>
</reference>
<evidence type="ECO:0000259" key="3">
    <source>
        <dbReference type="Pfam" id="PF02441"/>
    </source>
</evidence>
<dbReference type="GO" id="GO:0015937">
    <property type="term" value="P:coenzyme A biosynthetic process"/>
    <property type="evidence" value="ECO:0007669"/>
    <property type="project" value="InterPro"/>
</dbReference>
<evidence type="ECO:0000256" key="1">
    <source>
        <dbReference type="ARBA" id="ARBA00022793"/>
    </source>
</evidence>
<feature type="domain" description="DNA/pantothenate metabolism flavoprotein C-terminal" evidence="4">
    <location>
        <begin position="279"/>
        <end position="416"/>
    </location>
</feature>
<evidence type="ECO:0000259" key="4">
    <source>
        <dbReference type="Pfam" id="PF04127"/>
    </source>
</evidence>
<dbReference type="HAMAP" id="MF_02225">
    <property type="entry name" value="CoaBC"/>
    <property type="match status" value="1"/>
</dbReference>
<keyword evidence="1" id="KW-0210">Decarboxylase</keyword>
<dbReference type="InterPro" id="IPR035929">
    <property type="entry name" value="CoaB-like_sf"/>
</dbReference>
<dbReference type="NCBIfam" id="TIGR00521">
    <property type="entry name" value="coaBC_dfp"/>
    <property type="match status" value="1"/>
</dbReference>
<dbReference type="PANTHER" id="PTHR14359">
    <property type="entry name" value="HOMO-OLIGOMERIC FLAVIN CONTAINING CYS DECARBOXYLASE FAMILY"/>
    <property type="match status" value="1"/>
</dbReference>
<dbReference type="EC" id="4.1.1.36" evidence="5"/>
<dbReference type="GO" id="GO:0004633">
    <property type="term" value="F:phosphopantothenoylcysteine decarboxylase activity"/>
    <property type="evidence" value="ECO:0007669"/>
    <property type="project" value="UniProtKB-EC"/>
</dbReference>
<dbReference type="Gene3D" id="3.40.50.1950">
    <property type="entry name" value="Flavin prenyltransferase-like"/>
    <property type="match status" value="1"/>
</dbReference>
<dbReference type="SUPFAM" id="SSF102645">
    <property type="entry name" value="CoaB-like"/>
    <property type="match status" value="1"/>
</dbReference>
<protein>
    <submittedName>
        <fullName evidence="5">Phosphopantothenoylcysteine decarboxylase / Phosphopantothenoylcysteine synthetase</fullName>
        <ecNumber evidence="5">4.1.1.36</ecNumber>
        <ecNumber evidence="5">6.3.2.5</ecNumber>
    </submittedName>
</protein>
<keyword evidence="2 5" id="KW-0456">Lyase</keyword>
<dbReference type="Pfam" id="PF04127">
    <property type="entry name" value="DFP"/>
    <property type="match status" value="2"/>
</dbReference>
<dbReference type="GO" id="GO:0015941">
    <property type="term" value="P:pantothenate catabolic process"/>
    <property type="evidence" value="ECO:0007669"/>
    <property type="project" value="InterPro"/>
</dbReference>
<dbReference type="GO" id="GO:0004632">
    <property type="term" value="F:phosphopantothenate--cysteine ligase activity"/>
    <property type="evidence" value="ECO:0007669"/>
    <property type="project" value="UniProtKB-EC"/>
</dbReference>
<organism evidence="5">
    <name type="scientific">hydrothermal vent metagenome</name>
    <dbReference type="NCBI Taxonomy" id="652676"/>
    <lineage>
        <taxon>unclassified sequences</taxon>
        <taxon>metagenomes</taxon>
        <taxon>ecological metagenomes</taxon>
    </lineage>
</organism>
<dbReference type="Pfam" id="PF02441">
    <property type="entry name" value="Flavoprotein"/>
    <property type="match status" value="1"/>
</dbReference>
<dbReference type="InterPro" id="IPR007085">
    <property type="entry name" value="DNA/pantothenate-metab_flavo_C"/>
</dbReference>